<evidence type="ECO:0000313" key="2">
    <source>
        <dbReference type="EMBL" id="QDV28961.1"/>
    </source>
</evidence>
<dbReference type="Proteomes" id="UP000315349">
    <property type="component" value="Chromosome"/>
</dbReference>
<feature type="transmembrane region" description="Helical" evidence="1">
    <location>
        <begin position="245"/>
        <end position="263"/>
    </location>
</feature>
<dbReference type="Pfam" id="PF12679">
    <property type="entry name" value="ABC2_membrane_2"/>
    <property type="match status" value="1"/>
</dbReference>
<protein>
    <submittedName>
        <fullName evidence="2">ABC-2 family transporter protein</fullName>
    </submittedName>
</protein>
<name>A0A518GKD7_9PLAN</name>
<dbReference type="PANTHER" id="PTHR43471">
    <property type="entry name" value="ABC TRANSPORTER PERMEASE"/>
    <property type="match status" value="1"/>
</dbReference>
<dbReference type="PANTHER" id="PTHR43471:SF10">
    <property type="entry name" value="SLL1107 PROTEIN"/>
    <property type="match status" value="1"/>
</dbReference>
<feature type="transmembrane region" description="Helical" evidence="1">
    <location>
        <begin position="90"/>
        <end position="112"/>
    </location>
</feature>
<dbReference type="GO" id="GO:0005886">
    <property type="term" value="C:plasma membrane"/>
    <property type="evidence" value="ECO:0007669"/>
    <property type="project" value="UniProtKB-SubCell"/>
</dbReference>
<evidence type="ECO:0000256" key="1">
    <source>
        <dbReference type="SAM" id="Phobius"/>
    </source>
</evidence>
<feature type="transmembrane region" description="Helical" evidence="1">
    <location>
        <begin position="145"/>
        <end position="164"/>
    </location>
</feature>
<accession>A0A518GKD7</accession>
<gene>
    <name evidence="2" type="ORF">Spb1_08280</name>
</gene>
<dbReference type="RefSeq" id="WP_145296140.1">
    <property type="nucleotide sequence ID" value="NZ_CP036299.1"/>
</dbReference>
<keyword evidence="1" id="KW-0472">Membrane</keyword>
<dbReference type="EMBL" id="CP036299">
    <property type="protein sequence ID" value="QDV28961.1"/>
    <property type="molecule type" value="Genomic_DNA"/>
</dbReference>
<organism evidence="2 3">
    <name type="scientific">Planctopirus ephydatiae</name>
    <dbReference type="NCBI Taxonomy" id="2528019"/>
    <lineage>
        <taxon>Bacteria</taxon>
        <taxon>Pseudomonadati</taxon>
        <taxon>Planctomycetota</taxon>
        <taxon>Planctomycetia</taxon>
        <taxon>Planctomycetales</taxon>
        <taxon>Planctomycetaceae</taxon>
        <taxon>Planctopirus</taxon>
    </lineage>
</organism>
<feature type="transmembrane region" description="Helical" evidence="1">
    <location>
        <begin position="185"/>
        <end position="209"/>
    </location>
</feature>
<feature type="transmembrane region" description="Helical" evidence="1">
    <location>
        <begin position="283"/>
        <end position="302"/>
    </location>
</feature>
<dbReference type="GO" id="GO:0140359">
    <property type="term" value="F:ABC-type transporter activity"/>
    <property type="evidence" value="ECO:0007669"/>
    <property type="project" value="InterPro"/>
</dbReference>
<evidence type="ECO:0000313" key="3">
    <source>
        <dbReference type="Proteomes" id="UP000315349"/>
    </source>
</evidence>
<feature type="transmembrane region" description="Helical" evidence="1">
    <location>
        <begin position="18"/>
        <end position="37"/>
    </location>
</feature>
<keyword evidence="1" id="KW-1133">Transmembrane helix</keyword>
<dbReference type="KEGG" id="peh:Spb1_08280"/>
<reference evidence="2 3" key="1">
    <citation type="submission" date="2019-02" db="EMBL/GenBank/DDBJ databases">
        <title>Deep-cultivation of Planctomycetes and their phenomic and genomic characterization uncovers novel biology.</title>
        <authorList>
            <person name="Wiegand S."/>
            <person name="Jogler M."/>
            <person name="Boedeker C."/>
            <person name="Pinto D."/>
            <person name="Vollmers J."/>
            <person name="Rivas-Marin E."/>
            <person name="Kohn T."/>
            <person name="Peeters S.H."/>
            <person name="Heuer A."/>
            <person name="Rast P."/>
            <person name="Oberbeckmann S."/>
            <person name="Bunk B."/>
            <person name="Jeske O."/>
            <person name="Meyerdierks A."/>
            <person name="Storesund J.E."/>
            <person name="Kallscheuer N."/>
            <person name="Luecker S."/>
            <person name="Lage O.M."/>
            <person name="Pohl T."/>
            <person name="Merkel B.J."/>
            <person name="Hornburger P."/>
            <person name="Mueller R.-W."/>
            <person name="Bruemmer F."/>
            <person name="Labrenz M."/>
            <person name="Spormann A.M."/>
            <person name="Op den Camp H."/>
            <person name="Overmann J."/>
            <person name="Amann R."/>
            <person name="Jetten M.S.M."/>
            <person name="Mascher T."/>
            <person name="Medema M.H."/>
            <person name="Devos D.P."/>
            <person name="Kaster A.-K."/>
            <person name="Ovreas L."/>
            <person name="Rohde M."/>
            <person name="Galperin M.Y."/>
            <person name="Jogler C."/>
        </authorList>
    </citation>
    <scope>NUCLEOTIDE SEQUENCE [LARGE SCALE GENOMIC DNA]</scope>
    <source>
        <strain evidence="2 3">Spb1</strain>
    </source>
</reference>
<dbReference type="AlphaFoldDB" id="A0A518GKD7"/>
<dbReference type="OrthoDB" id="264591at2"/>
<keyword evidence="1" id="KW-0812">Transmembrane</keyword>
<proteinExistence type="predicted"/>
<keyword evidence="3" id="KW-1185">Reference proteome</keyword>
<sequence>MVLMAASNIELANQLGNWALFGIGTLIVIGGLLAYSYGTKGGIIARATTKEAVRQPVFWLSVTATIVFLLVNTWLPFFSLGEDLKMLKECGLTTILICGLLIATWTASTSIADEIEGKTAMTLLSKPITRRQFILGKYIGILQTVLLYMIPVSIVFGLLIFYKAGYDARESSKEIPTALQRLPDVIQMFPGLVLTFLEVAILGAISVAISTRLPFVVNMAICFPIYVIGNLTPQLVQAGAIKFEFVAFMAKLISIVLPGLEWFNMSTAISTGTMVPPIYLATATLYALCYIAASILLAFILFEDRDLA</sequence>
<feature type="transmembrane region" description="Helical" evidence="1">
    <location>
        <begin position="57"/>
        <end position="78"/>
    </location>
</feature>
<feature type="transmembrane region" description="Helical" evidence="1">
    <location>
        <begin position="215"/>
        <end position="233"/>
    </location>
</feature>